<proteinExistence type="predicted"/>
<accession>A0ACD5FBP2</accession>
<name>A0ACD5FBP2_RHILE</name>
<organism evidence="1 2">
    <name type="scientific">Rhizobium leguminosarum</name>
    <dbReference type="NCBI Taxonomy" id="384"/>
    <lineage>
        <taxon>Bacteria</taxon>
        <taxon>Pseudomonadati</taxon>
        <taxon>Pseudomonadota</taxon>
        <taxon>Alphaproteobacteria</taxon>
        <taxon>Hyphomicrobiales</taxon>
        <taxon>Rhizobiaceae</taxon>
        <taxon>Rhizobium/Agrobacterium group</taxon>
        <taxon>Rhizobium</taxon>
    </lineage>
</organism>
<gene>
    <name evidence="1" type="ORF">A4A59_012585</name>
</gene>
<dbReference type="Proteomes" id="UP000076193">
    <property type="component" value="Chromosome"/>
</dbReference>
<reference evidence="1" key="1">
    <citation type="submission" date="2024-10" db="EMBL/GenBank/DDBJ databases">
        <title>Strain of Rhizobium-related bacteria isolated fromm roots of Vavilovia formosa.</title>
        <authorList>
            <person name="Kimeklis A."/>
            <person name="Afonin A."/>
        </authorList>
    </citation>
    <scope>NUCLEOTIDE SEQUENCE</scope>
    <source>
        <strain evidence="1">Vaf12</strain>
    </source>
</reference>
<evidence type="ECO:0000313" key="1">
    <source>
        <dbReference type="EMBL" id="XKQ42670.1"/>
    </source>
</evidence>
<protein>
    <submittedName>
        <fullName evidence="1">Uncharacterized protein</fullName>
    </submittedName>
</protein>
<evidence type="ECO:0000313" key="2">
    <source>
        <dbReference type="Proteomes" id="UP000076193"/>
    </source>
</evidence>
<dbReference type="EMBL" id="CP171844">
    <property type="protein sequence ID" value="XKQ42670.1"/>
    <property type="molecule type" value="Genomic_DNA"/>
</dbReference>
<sequence>MKTREAVRVMKFRLGEQHTAQPPMPNINATRILRFGRFVGPILLILAIYIAAYYNLRPLAEPGKYSLDVFTLCISWFLSAVFWRRRLSMVVAGLPVLLWAVIIFSGLGKVVQRSGFVSTRAPFSAYEQTCRKSTFSVEGHKIEFCERLHTNGGLPSDIMRDEGGTPWKPDFQESQTSRSALVYHAKHSPDSAIYSIGEILSSISEVKTKHTYV</sequence>